<sequence>MVAGIIIFPETRECSRPVMSVDHDLEIFPENTTDKYLATGLGLKVDPSLIEIVNVQCAGEASNYEVPDDQRTA</sequence>
<dbReference type="KEGG" id="emp:EZMO1_3278"/>
<organism evidence="1 2">
    <name type="scientific">Endozoicomonas montiporae CL-33</name>
    <dbReference type="NCBI Taxonomy" id="570277"/>
    <lineage>
        <taxon>Bacteria</taxon>
        <taxon>Pseudomonadati</taxon>
        <taxon>Pseudomonadota</taxon>
        <taxon>Gammaproteobacteria</taxon>
        <taxon>Oceanospirillales</taxon>
        <taxon>Endozoicomonadaceae</taxon>
        <taxon>Endozoicomonas</taxon>
    </lineage>
</organism>
<proteinExistence type="predicted"/>
<gene>
    <name evidence="1" type="ORF">EZMO1_3278</name>
</gene>
<protein>
    <submittedName>
        <fullName evidence="1">Uncharacterized protein</fullName>
    </submittedName>
</protein>
<dbReference type="AlphaFoldDB" id="A0A142BEV1"/>
<accession>A0A142BEV1</accession>
<evidence type="ECO:0000313" key="1">
    <source>
        <dbReference type="EMBL" id="AMO57277.1"/>
    </source>
</evidence>
<evidence type="ECO:0000313" key="2">
    <source>
        <dbReference type="Proteomes" id="UP000071065"/>
    </source>
</evidence>
<dbReference type="EMBL" id="CP013251">
    <property type="protein sequence ID" value="AMO57277.1"/>
    <property type="molecule type" value="Genomic_DNA"/>
</dbReference>
<dbReference type="Proteomes" id="UP000071065">
    <property type="component" value="Chromosome"/>
</dbReference>
<reference evidence="1 2" key="1">
    <citation type="journal article" date="2016" name="Front. Microbiol.">
        <title>Genomic Insight into the Host-Endosymbiont Relationship of Endozoicomonas montiporae CL-33(T) with its Coral Host.</title>
        <authorList>
            <person name="Ding J.-Y."/>
            <person name="Shiu J.-H."/>
            <person name="Chen W.-M."/>
            <person name="Chiang Y.-R."/>
            <person name="Tang S.-L."/>
        </authorList>
    </citation>
    <scope>NUCLEOTIDE SEQUENCE [LARGE SCALE GENOMIC DNA]</scope>
    <source>
        <strain evidence="1 2">CL-33</strain>
    </source>
</reference>
<name>A0A142BEV1_9GAMM</name>
<dbReference type="STRING" id="570277.EZMO1_3278"/>
<dbReference type="PATRIC" id="fig|570277.3.peg.3520"/>